<evidence type="ECO:0000256" key="14">
    <source>
        <dbReference type="RuleBase" id="RU000304"/>
    </source>
</evidence>
<evidence type="ECO:0000256" key="13">
    <source>
        <dbReference type="PROSITE-ProRule" id="PRU10141"/>
    </source>
</evidence>
<dbReference type="CDD" id="cd12195">
    <property type="entry name" value="CIPK_C"/>
    <property type="match status" value="1"/>
</dbReference>
<keyword evidence="5" id="KW-0808">Transferase</keyword>
<dbReference type="Gene3D" id="1.10.510.10">
    <property type="entry name" value="Transferase(Phosphotransferase) domain 1"/>
    <property type="match status" value="1"/>
</dbReference>
<dbReference type="SUPFAM" id="SSF56112">
    <property type="entry name" value="Protein kinase-like (PK-like)"/>
    <property type="match status" value="1"/>
</dbReference>
<evidence type="ECO:0000256" key="2">
    <source>
        <dbReference type="ARBA" id="ARBA00006234"/>
    </source>
</evidence>
<feature type="domain" description="NAF" evidence="17">
    <location>
        <begin position="356"/>
        <end position="380"/>
    </location>
</feature>
<comment type="catalytic activity">
    <reaction evidence="10">
        <text>L-threonyl-[protein] + ATP = O-phospho-L-threonyl-[protein] + ADP + H(+)</text>
        <dbReference type="Rhea" id="RHEA:46608"/>
        <dbReference type="Rhea" id="RHEA-COMP:11060"/>
        <dbReference type="Rhea" id="RHEA-COMP:11605"/>
        <dbReference type="ChEBI" id="CHEBI:15378"/>
        <dbReference type="ChEBI" id="CHEBI:30013"/>
        <dbReference type="ChEBI" id="CHEBI:30616"/>
        <dbReference type="ChEBI" id="CHEBI:61977"/>
        <dbReference type="ChEBI" id="CHEBI:456216"/>
        <dbReference type="EC" id="2.7.11.1"/>
    </reaction>
</comment>
<dbReference type="GO" id="GO:0007165">
    <property type="term" value="P:signal transduction"/>
    <property type="evidence" value="ECO:0007669"/>
    <property type="project" value="InterPro"/>
</dbReference>
<keyword evidence="4 14" id="KW-0723">Serine/threonine-protein kinase</keyword>
<dbReference type="FunFam" id="1.10.510.10:FF:000571">
    <property type="entry name" value="Maternal embryonic leucine zipper kinase"/>
    <property type="match status" value="1"/>
</dbReference>
<dbReference type="InterPro" id="IPR000719">
    <property type="entry name" value="Prot_kinase_dom"/>
</dbReference>
<evidence type="ECO:0000259" key="17">
    <source>
        <dbReference type="PROSITE" id="PS50816"/>
    </source>
</evidence>
<keyword evidence="9" id="KW-0464">Manganese</keyword>
<evidence type="ECO:0000256" key="15">
    <source>
        <dbReference type="SAM" id="MobiDB-lite"/>
    </source>
</evidence>
<comment type="catalytic activity">
    <reaction evidence="11">
        <text>L-seryl-[protein] + ATP = O-phospho-L-seryl-[protein] + ADP + H(+)</text>
        <dbReference type="Rhea" id="RHEA:17989"/>
        <dbReference type="Rhea" id="RHEA-COMP:9863"/>
        <dbReference type="Rhea" id="RHEA-COMP:11604"/>
        <dbReference type="ChEBI" id="CHEBI:15378"/>
        <dbReference type="ChEBI" id="CHEBI:29999"/>
        <dbReference type="ChEBI" id="CHEBI:30616"/>
        <dbReference type="ChEBI" id="CHEBI:83421"/>
        <dbReference type="ChEBI" id="CHEBI:456216"/>
        <dbReference type="EC" id="2.7.11.1"/>
    </reaction>
</comment>
<feature type="compositionally biased region" description="Polar residues" evidence="15">
    <location>
        <begin position="329"/>
        <end position="349"/>
    </location>
</feature>
<dbReference type="FunFam" id="3.30.200.20:FF:000003">
    <property type="entry name" value="Non-specific serine/threonine protein kinase"/>
    <property type="match status" value="1"/>
</dbReference>
<dbReference type="PANTHER" id="PTHR43895:SF4">
    <property type="entry name" value="CBL-INTERACTING PROTEIN KINASE 25"/>
    <property type="match status" value="1"/>
</dbReference>
<evidence type="ECO:0000313" key="19">
    <source>
        <dbReference type="Proteomes" id="UP000244336"/>
    </source>
</evidence>
<dbReference type="PROSITE" id="PS50816">
    <property type="entry name" value="NAF"/>
    <property type="match status" value="1"/>
</dbReference>
<keyword evidence="6 13" id="KW-0547">Nucleotide-binding</keyword>
<evidence type="ECO:0000256" key="11">
    <source>
        <dbReference type="ARBA" id="ARBA00048679"/>
    </source>
</evidence>
<keyword evidence="7" id="KW-0418">Kinase</keyword>
<feature type="compositionally biased region" description="Polar residues" evidence="15">
    <location>
        <begin position="304"/>
        <end position="313"/>
    </location>
</feature>
<evidence type="ECO:0000259" key="16">
    <source>
        <dbReference type="PROSITE" id="PS50011"/>
    </source>
</evidence>
<evidence type="ECO:0000256" key="1">
    <source>
        <dbReference type="ARBA" id="ARBA00001936"/>
    </source>
</evidence>
<dbReference type="InterPro" id="IPR018451">
    <property type="entry name" value="NAF/FISL_domain"/>
</dbReference>
<evidence type="ECO:0000256" key="6">
    <source>
        <dbReference type="ARBA" id="ARBA00022741"/>
    </source>
</evidence>
<evidence type="ECO:0000256" key="10">
    <source>
        <dbReference type="ARBA" id="ARBA00047899"/>
    </source>
</evidence>
<dbReference type="Gene3D" id="3.30.310.80">
    <property type="entry name" value="Kinase associated domain 1, KA1"/>
    <property type="match status" value="1"/>
</dbReference>
<dbReference type="Proteomes" id="UP000244336">
    <property type="component" value="Chromosome 4"/>
</dbReference>
<dbReference type="GO" id="GO:0106310">
    <property type="term" value="F:protein serine kinase activity"/>
    <property type="evidence" value="ECO:0007669"/>
    <property type="project" value="RHEA"/>
</dbReference>
<protein>
    <recommendedName>
        <fullName evidence="3">non-specific serine/threonine protein kinase</fullName>
        <ecNumber evidence="3">2.7.11.1</ecNumber>
    </recommendedName>
</protein>
<feature type="binding site" evidence="13">
    <location>
        <position position="48"/>
    </location>
    <ligand>
        <name>ATP</name>
        <dbReference type="ChEBI" id="CHEBI:30616"/>
    </ligand>
</feature>
<evidence type="ECO:0000256" key="12">
    <source>
        <dbReference type="ARBA" id="ARBA00058225"/>
    </source>
</evidence>
<feature type="compositionally biased region" description="Basic and acidic residues" evidence="15">
    <location>
        <begin position="286"/>
        <end position="296"/>
    </location>
</feature>
<keyword evidence="8 13" id="KW-0067">ATP-binding</keyword>
<dbReference type="InterPro" id="IPR017441">
    <property type="entry name" value="Protein_kinase_ATP_BS"/>
</dbReference>
<feature type="region of interest" description="Disordered" evidence="15">
    <location>
        <begin position="286"/>
        <end position="355"/>
    </location>
</feature>
<dbReference type="EC" id="2.7.11.1" evidence="3"/>
<dbReference type="PROSITE" id="PS00107">
    <property type="entry name" value="PROTEIN_KINASE_ATP"/>
    <property type="match status" value="1"/>
</dbReference>
<sequence>MATAGMAGTKIPPLLMGRYELGKLLGRGSFAKVHHARNVETGEEVAIKIMDKDHLARSGAVQRQVMREIDIMRRVRHPHVVRIHEVMATRRSIFVVMEFVGGGSLDAYLVHRAGRGVGEGPARRVFQQLVSALDYCHSLGVYHRDIKPDNILVDAAGNIKVADFGLSALADTAQREALLHTVCGTPMFIAPEVFLRRGYDGARADVWACGVVLFALAAGRYPFNQKDTSLYHMVRRCDYHCPPWFSPGLVRLVRRLLCPDPARRITIPQIKENTWFKKGFKEIPRSLSEPEQRDSDSDSDDDSTVSMASSEDPSSPVARAQQRGCRSRMPTSVSAPSLTTLESTGSAPVQGSPRIRRPRSLNAFDIIASSPSLNLTGLFDEPGEQMRLVSAAPVSKIISKLEEIAGHVSFTARTKEYQVSIEGNGNRGALLVSAKIFELTPELVMVKVCKKAGDTAGYRQFCNNELKPGLRGLVDGLPEEGGEPIASNSG</sequence>
<dbReference type="EMBL" id="CM009752">
    <property type="protein sequence ID" value="PUZ60373.1"/>
    <property type="molecule type" value="Genomic_DNA"/>
</dbReference>
<dbReference type="InterPro" id="IPR004041">
    <property type="entry name" value="NAF_dom"/>
</dbReference>
<evidence type="ECO:0000256" key="4">
    <source>
        <dbReference type="ARBA" id="ARBA00022527"/>
    </source>
</evidence>
<evidence type="ECO:0000313" key="18">
    <source>
        <dbReference type="EMBL" id="PUZ60373.1"/>
    </source>
</evidence>
<dbReference type="STRING" id="1504633.A0A2T7DXR9"/>
<dbReference type="PANTHER" id="PTHR43895">
    <property type="entry name" value="CALCIUM/CALMODULIN-DEPENDENT PROTEIN KINASE KINASE-RELATED"/>
    <property type="match status" value="1"/>
</dbReference>
<evidence type="ECO:0000256" key="7">
    <source>
        <dbReference type="ARBA" id="ARBA00022777"/>
    </source>
</evidence>
<evidence type="ECO:0000256" key="3">
    <source>
        <dbReference type="ARBA" id="ARBA00012513"/>
    </source>
</evidence>
<dbReference type="PROSITE" id="PS00108">
    <property type="entry name" value="PROTEIN_KINASE_ST"/>
    <property type="match status" value="1"/>
</dbReference>
<organism evidence="18 19">
    <name type="scientific">Panicum hallii var. hallii</name>
    <dbReference type="NCBI Taxonomy" id="1504633"/>
    <lineage>
        <taxon>Eukaryota</taxon>
        <taxon>Viridiplantae</taxon>
        <taxon>Streptophyta</taxon>
        <taxon>Embryophyta</taxon>
        <taxon>Tracheophyta</taxon>
        <taxon>Spermatophyta</taxon>
        <taxon>Magnoliopsida</taxon>
        <taxon>Liliopsida</taxon>
        <taxon>Poales</taxon>
        <taxon>Poaceae</taxon>
        <taxon>PACMAD clade</taxon>
        <taxon>Panicoideae</taxon>
        <taxon>Panicodae</taxon>
        <taxon>Paniceae</taxon>
        <taxon>Panicinae</taxon>
        <taxon>Panicum</taxon>
        <taxon>Panicum sect. Panicum</taxon>
    </lineage>
</organism>
<dbReference type="Pfam" id="PF03822">
    <property type="entry name" value="NAF"/>
    <property type="match status" value="1"/>
</dbReference>
<dbReference type="PROSITE" id="PS50011">
    <property type="entry name" value="PROTEIN_KINASE_DOM"/>
    <property type="match status" value="1"/>
</dbReference>
<accession>A0A2T7DXR9</accession>
<dbReference type="FunFam" id="3.30.310.80:FF:000005">
    <property type="entry name" value="Non-specific serine/threonine protein kinase"/>
    <property type="match status" value="1"/>
</dbReference>
<dbReference type="Gramene" id="PUZ60373">
    <property type="protein sequence ID" value="PUZ60373"/>
    <property type="gene ID" value="GQ55_4G119500"/>
</dbReference>
<evidence type="ECO:0000256" key="8">
    <source>
        <dbReference type="ARBA" id="ARBA00022840"/>
    </source>
</evidence>
<proteinExistence type="inferred from homology"/>
<name>A0A2T7DXR9_9POAL</name>
<comment type="function">
    <text evidence="12">CIPK serine-threonine protein kinases interact with CBL proteins. Binding of a CBL protein to the regulatory NAF domain of CIPK protein lead to the activation of the kinase in a calcium-dependent manner.</text>
</comment>
<feature type="domain" description="Protein kinase" evidence="16">
    <location>
        <begin position="19"/>
        <end position="276"/>
    </location>
</feature>
<reference evidence="18 19" key="1">
    <citation type="submission" date="2018-04" db="EMBL/GenBank/DDBJ databases">
        <title>WGS assembly of Panicum hallii var. hallii HAL2.</title>
        <authorList>
            <person name="Lovell J."/>
            <person name="Jenkins J."/>
            <person name="Lowry D."/>
            <person name="Mamidi S."/>
            <person name="Sreedasyam A."/>
            <person name="Weng X."/>
            <person name="Barry K."/>
            <person name="Bonette J."/>
            <person name="Campitelli B."/>
            <person name="Daum C."/>
            <person name="Gordon S."/>
            <person name="Gould B."/>
            <person name="Lipzen A."/>
            <person name="MacQueen A."/>
            <person name="Palacio-Mejia J."/>
            <person name="Plott C."/>
            <person name="Shakirov E."/>
            <person name="Shu S."/>
            <person name="Yoshinaga Y."/>
            <person name="Zane M."/>
            <person name="Rokhsar D."/>
            <person name="Grimwood J."/>
            <person name="Schmutz J."/>
            <person name="Juenger T."/>
        </authorList>
    </citation>
    <scope>NUCLEOTIDE SEQUENCE [LARGE SCALE GENOMIC DNA]</scope>
    <source>
        <strain evidence="19">cv. HAL2</strain>
    </source>
</reference>
<dbReference type="GO" id="GO:0004674">
    <property type="term" value="F:protein serine/threonine kinase activity"/>
    <property type="evidence" value="ECO:0007669"/>
    <property type="project" value="UniProtKB-KW"/>
</dbReference>
<evidence type="ECO:0000256" key="5">
    <source>
        <dbReference type="ARBA" id="ARBA00022679"/>
    </source>
</evidence>
<dbReference type="GO" id="GO:0005524">
    <property type="term" value="F:ATP binding"/>
    <property type="evidence" value="ECO:0007669"/>
    <property type="project" value="UniProtKB-UniRule"/>
</dbReference>
<dbReference type="SMART" id="SM00220">
    <property type="entry name" value="S_TKc"/>
    <property type="match status" value="1"/>
</dbReference>
<dbReference type="InterPro" id="IPR011009">
    <property type="entry name" value="Kinase-like_dom_sf"/>
</dbReference>
<comment type="cofactor">
    <cofactor evidence="1">
        <name>Mn(2+)</name>
        <dbReference type="ChEBI" id="CHEBI:29035"/>
    </cofactor>
</comment>
<dbReference type="AlphaFoldDB" id="A0A2T7DXR9"/>
<gene>
    <name evidence="18" type="ORF">GQ55_4G119500</name>
</gene>
<dbReference type="InterPro" id="IPR008271">
    <property type="entry name" value="Ser/Thr_kinase_AS"/>
</dbReference>
<keyword evidence="19" id="KW-1185">Reference proteome</keyword>
<dbReference type="OrthoDB" id="541276at2759"/>
<evidence type="ECO:0000256" key="9">
    <source>
        <dbReference type="ARBA" id="ARBA00023211"/>
    </source>
</evidence>
<dbReference type="Pfam" id="PF00069">
    <property type="entry name" value="Pkinase"/>
    <property type="match status" value="1"/>
</dbReference>
<comment type="similarity">
    <text evidence="2">Belongs to the protein kinase superfamily. CAMK Ser/Thr protein kinase family. SNF1 subfamily.</text>
</comment>